<keyword evidence="1" id="KW-0479">Metal-binding</keyword>
<dbReference type="PANTHER" id="PTHR20930:SF0">
    <property type="entry name" value="PROTEIN ILRUN"/>
    <property type="match status" value="1"/>
</dbReference>
<dbReference type="EMBL" id="JABANO010020710">
    <property type="protein sequence ID" value="KAF4728036.1"/>
    <property type="molecule type" value="Genomic_DNA"/>
</dbReference>
<sequence length="450" mass="50334">AVGESLEPRRVPQQQRPVESGDERPKAHKTYTPKPLVKMFLNLNIQGLLTPRILASVASAFLPLTIQRLSRHTDRISKAARVKYEWIRPTLQALLTSLEKLPEMQEYVPPLREIVTGGPDSPRMRSFGTWFITSMKAFAALPFEKRMPVLLNAAPRWMTVVTSLMGFQFDKHDIPVMSKSELTHDVGCDGCGIYPIVGPRFQCQDCDYEYDLCGECYPDKNSVHVNGHEFVCELWPDTKVPSAKTGAQKVQAPAEQNRTVEKDGAMQSCCRRTFTAKPLAWIFMGLDGCGMLTPHMVTSVLVSFIPLMIQRISRHTDHLTRKMYKRYKELRPVLQSLLLAITPIPPLKSFVPTLQAVVNQGRDAPQMGTIGDWFVSFMKALSTLGFDAQVQVVTIIVPNWIPLMHQIIVDTSLSRAPVPTKEELTHDGAGCDGCGCKPIVGPLFKCQSCD</sequence>
<reference evidence="7 8" key="1">
    <citation type="submission" date="2020-04" db="EMBL/GenBank/DDBJ databases">
        <title>Perkinsus olseni comparative genomics.</title>
        <authorList>
            <person name="Bogema D.R."/>
        </authorList>
    </citation>
    <scope>NUCLEOTIDE SEQUENCE [LARGE SCALE GENOMIC DNA]</scope>
    <source>
        <strain evidence="7 8">ATCC PRA-207</strain>
    </source>
</reference>
<keyword evidence="3" id="KW-0862">Zinc</keyword>
<evidence type="ECO:0000313" key="8">
    <source>
        <dbReference type="Proteomes" id="UP000553632"/>
    </source>
</evidence>
<dbReference type="AlphaFoldDB" id="A0A7J6S6J0"/>
<feature type="non-terminal residue" evidence="7">
    <location>
        <position position="450"/>
    </location>
</feature>
<keyword evidence="8" id="KW-1185">Reference proteome</keyword>
<dbReference type="InterPro" id="IPR043145">
    <property type="entry name" value="Znf_ZZ_sf"/>
</dbReference>
<dbReference type="PANTHER" id="PTHR20930">
    <property type="entry name" value="OVARIAN CARCINOMA ANTIGEN CA125-RELATED"/>
    <property type="match status" value="1"/>
</dbReference>
<protein>
    <recommendedName>
        <fullName evidence="6">ZZ-type domain-containing protein</fullName>
    </recommendedName>
</protein>
<evidence type="ECO:0000313" key="7">
    <source>
        <dbReference type="EMBL" id="KAF4728036.1"/>
    </source>
</evidence>
<keyword evidence="2 4" id="KW-0863">Zinc-finger</keyword>
<dbReference type="Pfam" id="PF00569">
    <property type="entry name" value="ZZ"/>
    <property type="match status" value="1"/>
</dbReference>
<dbReference type="Proteomes" id="UP000553632">
    <property type="component" value="Unassembled WGS sequence"/>
</dbReference>
<dbReference type="GO" id="GO:0008270">
    <property type="term" value="F:zinc ion binding"/>
    <property type="evidence" value="ECO:0007669"/>
    <property type="project" value="UniProtKB-KW"/>
</dbReference>
<evidence type="ECO:0000256" key="2">
    <source>
        <dbReference type="ARBA" id="ARBA00022771"/>
    </source>
</evidence>
<proteinExistence type="predicted"/>
<feature type="region of interest" description="Disordered" evidence="5">
    <location>
        <begin position="1"/>
        <end position="31"/>
    </location>
</feature>
<dbReference type="SMART" id="SM00291">
    <property type="entry name" value="ZnF_ZZ"/>
    <property type="match status" value="1"/>
</dbReference>
<accession>A0A7J6S6J0</accession>
<evidence type="ECO:0000259" key="6">
    <source>
        <dbReference type="PROSITE" id="PS50135"/>
    </source>
</evidence>
<organism evidence="7 8">
    <name type="scientific">Perkinsus olseni</name>
    <name type="common">Perkinsus atlanticus</name>
    <dbReference type="NCBI Taxonomy" id="32597"/>
    <lineage>
        <taxon>Eukaryota</taxon>
        <taxon>Sar</taxon>
        <taxon>Alveolata</taxon>
        <taxon>Perkinsozoa</taxon>
        <taxon>Perkinsea</taxon>
        <taxon>Perkinsida</taxon>
        <taxon>Perkinsidae</taxon>
        <taxon>Perkinsus</taxon>
    </lineage>
</organism>
<dbReference type="SUPFAM" id="SSF57850">
    <property type="entry name" value="RING/U-box"/>
    <property type="match status" value="2"/>
</dbReference>
<feature type="compositionally biased region" description="Basic and acidic residues" evidence="5">
    <location>
        <begin position="1"/>
        <end position="10"/>
    </location>
</feature>
<dbReference type="PROSITE" id="PS50135">
    <property type="entry name" value="ZF_ZZ_2"/>
    <property type="match status" value="1"/>
</dbReference>
<evidence type="ECO:0000256" key="5">
    <source>
        <dbReference type="SAM" id="MobiDB-lite"/>
    </source>
</evidence>
<gene>
    <name evidence="7" type="ORF">FOZ63_004373</name>
</gene>
<dbReference type="CDD" id="cd02249">
    <property type="entry name" value="ZZ"/>
    <property type="match status" value="1"/>
</dbReference>
<name>A0A7J6S6J0_PEROL</name>
<dbReference type="Gene3D" id="3.30.60.90">
    <property type="match status" value="2"/>
</dbReference>
<comment type="caution">
    <text evidence="7">The sequence shown here is derived from an EMBL/GenBank/DDBJ whole genome shotgun (WGS) entry which is preliminary data.</text>
</comment>
<evidence type="ECO:0000256" key="4">
    <source>
        <dbReference type="PROSITE-ProRule" id="PRU00228"/>
    </source>
</evidence>
<evidence type="ECO:0000256" key="1">
    <source>
        <dbReference type="ARBA" id="ARBA00022723"/>
    </source>
</evidence>
<evidence type="ECO:0000256" key="3">
    <source>
        <dbReference type="ARBA" id="ARBA00022833"/>
    </source>
</evidence>
<dbReference type="InterPro" id="IPR000433">
    <property type="entry name" value="Znf_ZZ"/>
</dbReference>
<feature type="domain" description="ZZ-type" evidence="6">
    <location>
        <begin position="183"/>
        <end position="238"/>
    </location>
</feature>
<feature type="non-terminal residue" evidence="7">
    <location>
        <position position="1"/>
    </location>
</feature>